<dbReference type="GO" id="GO:0005507">
    <property type="term" value="F:copper ion binding"/>
    <property type="evidence" value="ECO:0007669"/>
    <property type="project" value="InterPro"/>
</dbReference>
<keyword evidence="6" id="KW-1185">Reference proteome</keyword>
<evidence type="ECO:0000256" key="2">
    <source>
        <dbReference type="ARBA" id="ARBA00022729"/>
    </source>
</evidence>
<keyword evidence="3" id="KW-0186">Copper</keyword>
<evidence type="ECO:0000313" key="6">
    <source>
        <dbReference type="Proteomes" id="UP000658320"/>
    </source>
</evidence>
<name>A0A918FJS2_9ACTN</name>
<dbReference type="Gene3D" id="3.30.1880.10">
    <property type="entry name" value="protein ne1242 domain like"/>
    <property type="match status" value="1"/>
</dbReference>
<comment type="similarity">
    <text evidence="1">Belongs to the melC1 family.</text>
</comment>
<evidence type="ECO:0000256" key="3">
    <source>
        <dbReference type="ARBA" id="ARBA00023008"/>
    </source>
</evidence>
<dbReference type="Pfam" id="PF06236">
    <property type="entry name" value="MelC1"/>
    <property type="match status" value="1"/>
</dbReference>
<reference evidence="5" key="1">
    <citation type="journal article" date="2014" name="Int. J. Syst. Evol. Microbiol.">
        <title>Complete genome sequence of Corynebacterium casei LMG S-19264T (=DSM 44701T), isolated from a smear-ripened cheese.</title>
        <authorList>
            <consortium name="US DOE Joint Genome Institute (JGI-PGF)"/>
            <person name="Walter F."/>
            <person name="Albersmeier A."/>
            <person name="Kalinowski J."/>
            <person name="Ruckert C."/>
        </authorList>
    </citation>
    <scope>NUCLEOTIDE SEQUENCE</scope>
    <source>
        <strain evidence="5">JCM 4346</strain>
    </source>
</reference>
<keyword evidence="2" id="KW-0732">Signal</keyword>
<protein>
    <submittedName>
        <fullName evidence="5">Tyrosinase</fullName>
    </submittedName>
</protein>
<dbReference type="PROSITE" id="PS51318">
    <property type="entry name" value="TAT"/>
    <property type="match status" value="1"/>
</dbReference>
<dbReference type="RefSeq" id="WP_373312176.1">
    <property type="nucleotide sequence ID" value="NZ_BMSX01000020.1"/>
</dbReference>
<evidence type="ECO:0000256" key="1">
    <source>
        <dbReference type="ARBA" id="ARBA00009871"/>
    </source>
</evidence>
<sequence length="170" mass="17844">MTSNPTETHLLRAGDPGPLVDNPTEATGRRRVLRGLFASAAGVALAPVLAASRSAGPEEARFDETYRGRSIVGIRDDAGRSGNDVSGTWHVTVDGRPLHLMRRADGTWMTMVDHYQSYPTPLAAARAAVDELGPTTRLGPSRGSGSRRDDSGTPSGGPGTEGGHRHGVHA</sequence>
<feature type="region of interest" description="Disordered" evidence="4">
    <location>
        <begin position="133"/>
        <end position="170"/>
    </location>
</feature>
<evidence type="ECO:0000256" key="4">
    <source>
        <dbReference type="SAM" id="MobiDB-lite"/>
    </source>
</evidence>
<feature type="region of interest" description="Disordered" evidence="4">
    <location>
        <begin position="1"/>
        <end position="25"/>
    </location>
</feature>
<dbReference type="GO" id="GO:0042438">
    <property type="term" value="P:melanin biosynthetic process"/>
    <property type="evidence" value="ECO:0007669"/>
    <property type="project" value="InterPro"/>
</dbReference>
<proteinExistence type="inferred from homology"/>
<dbReference type="InterPro" id="IPR023199">
    <property type="entry name" value="GriE/MELC1_sf"/>
</dbReference>
<dbReference type="EMBL" id="BMSX01000020">
    <property type="protein sequence ID" value="GGR43495.1"/>
    <property type="molecule type" value="Genomic_DNA"/>
</dbReference>
<dbReference type="InterPro" id="IPR006311">
    <property type="entry name" value="TAT_signal"/>
</dbReference>
<reference evidence="5" key="2">
    <citation type="submission" date="2020-09" db="EMBL/GenBank/DDBJ databases">
        <authorList>
            <person name="Sun Q."/>
            <person name="Ohkuma M."/>
        </authorList>
    </citation>
    <scope>NUCLEOTIDE SEQUENCE</scope>
    <source>
        <strain evidence="5">JCM 4346</strain>
    </source>
</reference>
<dbReference type="Proteomes" id="UP000658320">
    <property type="component" value="Unassembled WGS sequence"/>
</dbReference>
<comment type="caution">
    <text evidence="5">The sequence shown here is derived from an EMBL/GenBank/DDBJ whole genome shotgun (WGS) entry which is preliminary data.</text>
</comment>
<organism evidence="5 6">
    <name type="scientific">Streptomyces aurantiogriseus</name>
    <dbReference type="NCBI Taxonomy" id="66870"/>
    <lineage>
        <taxon>Bacteria</taxon>
        <taxon>Bacillati</taxon>
        <taxon>Actinomycetota</taxon>
        <taxon>Actinomycetes</taxon>
        <taxon>Kitasatosporales</taxon>
        <taxon>Streptomycetaceae</taxon>
        <taxon>Streptomyces</taxon>
    </lineage>
</organism>
<accession>A0A918FJS2</accession>
<dbReference type="AlphaFoldDB" id="A0A918FJS2"/>
<dbReference type="InterPro" id="IPR010928">
    <property type="entry name" value="MelC1"/>
</dbReference>
<gene>
    <name evidence="5" type="ORF">GCM10010251_70680</name>
</gene>
<evidence type="ECO:0000313" key="5">
    <source>
        <dbReference type="EMBL" id="GGR43495.1"/>
    </source>
</evidence>